<organism evidence="1 2">
    <name type="scientific">Granulicella cerasi</name>
    <dbReference type="NCBI Taxonomy" id="741063"/>
    <lineage>
        <taxon>Bacteria</taxon>
        <taxon>Pseudomonadati</taxon>
        <taxon>Acidobacteriota</taxon>
        <taxon>Terriglobia</taxon>
        <taxon>Terriglobales</taxon>
        <taxon>Acidobacteriaceae</taxon>
        <taxon>Granulicella</taxon>
    </lineage>
</organism>
<dbReference type="Proteomes" id="UP001596391">
    <property type="component" value="Unassembled WGS sequence"/>
</dbReference>
<dbReference type="InterPro" id="IPR038763">
    <property type="entry name" value="DHH_sf"/>
</dbReference>
<proteinExistence type="predicted"/>
<reference evidence="2" key="1">
    <citation type="journal article" date="2019" name="Int. J. Syst. Evol. Microbiol.">
        <title>The Global Catalogue of Microorganisms (GCM) 10K type strain sequencing project: providing services to taxonomists for standard genome sequencing and annotation.</title>
        <authorList>
            <consortium name="The Broad Institute Genomics Platform"/>
            <consortium name="The Broad Institute Genome Sequencing Center for Infectious Disease"/>
            <person name="Wu L."/>
            <person name="Ma J."/>
        </authorList>
    </citation>
    <scope>NUCLEOTIDE SEQUENCE [LARGE SCALE GENOMIC DNA]</scope>
    <source>
        <strain evidence="2">CGMCC 1.16026</strain>
    </source>
</reference>
<sequence>MNCRVFFHDKCFDGACSASLFARFHRECVGTASSFEYRGLVHRAGKMFEEEWFLNDGENAIVDFKYDPSEKLTWWFDHHQSAFATAEDEAKFSAGQQNADGTPGPLAMRQFFDPKYISCTGWIAHIASTKFGMDVKPLEELIYWANIVDGAKYESAKSAVEMEAPAMKLTMAIESAQDAEFGQRIIPLLTEMSLQQLLEQPFVAERIAPLLEKHRAQIALIGERASLEREVITFDITDQPTEGYNKFIPYYLHPDATYNVGLSKSSFRTKISVGTNPWTTKPASDLANIAEICESYGGGGHPRVGAISFPVDKEAEARKAAAEIVAMLRDRA</sequence>
<dbReference type="RefSeq" id="WP_263371105.1">
    <property type="nucleotide sequence ID" value="NZ_JAGSYD010000002.1"/>
</dbReference>
<gene>
    <name evidence="1" type="ORF">ACFQBQ_15520</name>
</gene>
<dbReference type="EMBL" id="JBHSWI010000001">
    <property type="protein sequence ID" value="MFC6646961.1"/>
    <property type="molecule type" value="Genomic_DNA"/>
</dbReference>
<evidence type="ECO:0000313" key="2">
    <source>
        <dbReference type="Proteomes" id="UP001596391"/>
    </source>
</evidence>
<protein>
    <submittedName>
        <fullName evidence="1">Phosphoesterase</fullName>
    </submittedName>
</protein>
<keyword evidence="2" id="KW-1185">Reference proteome</keyword>
<name>A0ABW1ZE00_9BACT</name>
<dbReference type="SUPFAM" id="SSF64182">
    <property type="entry name" value="DHH phosphoesterases"/>
    <property type="match status" value="1"/>
</dbReference>
<comment type="caution">
    <text evidence="1">The sequence shown here is derived from an EMBL/GenBank/DDBJ whole genome shotgun (WGS) entry which is preliminary data.</text>
</comment>
<accession>A0ABW1ZE00</accession>
<evidence type="ECO:0000313" key="1">
    <source>
        <dbReference type="EMBL" id="MFC6646961.1"/>
    </source>
</evidence>